<evidence type="ECO:0000259" key="1">
    <source>
        <dbReference type="PROSITE" id="PS50144"/>
    </source>
</evidence>
<dbReference type="CDD" id="cd00121">
    <property type="entry name" value="MATH"/>
    <property type="match status" value="2"/>
</dbReference>
<sequence length="320" mass="36894">MSSLFSIHDWHEYMAADSNLIGRTAPPSHYLIEIMSFSLLKASKIAFTSDEFDAGDYKWKLCIYPTENRKLCIYPTGNRKYVKDHISIYLELVQTSSLPAEWEVNVIFKFFIFNYFQNKYFSTKDWCECRYHEMNLSVGIAEFINLETFSNPKNGYLLDDTCALGVEVFVVTNTLKKQCLSMIHKRITYFHSWKVTNFSTLLKESYMSETFGCYKWNIVLYPVGCGGGKGNSISIFLDQSIIPSDTKLVVTFILRVKDQKNGNQVQFEDNHLFAPNDNIWGRDRFLSFADLEDPKQGFLVDDTLIIEAEVTLLGLVISES</sequence>
<dbReference type="Pfam" id="PF22486">
    <property type="entry name" value="MATH_2"/>
    <property type="match status" value="2"/>
</dbReference>
<dbReference type="PANTHER" id="PTHR46162">
    <property type="entry name" value="TRAF-LIKE FAMILY PROTEIN"/>
    <property type="match status" value="1"/>
</dbReference>
<dbReference type="SUPFAM" id="SSF49599">
    <property type="entry name" value="TRAF domain-like"/>
    <property type="match status" value="2"/>
</dbReference>
<protein>
    <recommendedName>
        <fullName evidence="1">MATH domain-containing protein</fullName>
    </recommendedName>
</protein>
<name>A0AAE0E9Z0_9ROSI</name>
<dbReference type="Gene3D" id="2.60.210.10">
    <property type="entry name" value="Apoptosis, Tumor Necrosis Factor Receptor Associated Protein 2, Chain A"/>
    <property type="match status" value="2"/>
</dbReference>
<evidence type="ECO:0000313" key="2">
    <source>
        <dbReference type="EMBL" id="KAK3220057.1"/>
    </source>
</evidence>
<comment type="caution">
    <text evidence="2">The sequence shown here is derived from an EMBL/GenBank/DDBJ whole genome shotgun (WGS) entry which is preliminary data.</text>
</comment>
<dbReference type="InterPro" id="IPR008974">
    <property type="entry name" value="TRAF-like"/>
</dbReference>
<dbReference type="PANTHER" id="PTHR46162:SF9">
    <property type="entry name" value="MATH DOMAIN-CONTAINING PROTEIN"/>
    <property type="match status" value="1"/>
</dbReference>
<keyword evidence="3" id="KW-1185">Reference proteome</keyword>
<dbReference type="SMART" id="SM00061">
    <property type="entry name" value="MATH"/>
    <property type="match status" value="2"/>
</dbReference>
<proteinExistence type="predicted"/>
<gene>
    <name evidence="2" type="ORF">Dsin_014027</name>
</gene>
<dbReference type="PROSITE" id="PS50144">
    <property type="entry name" value="MATH"/>
    <property type="match status" value="2"/>
</dbReference>
<dbReference type="EMBL" id="JANJYJ010000004">
    <property type="protein sequence ID" value="KAK3220057.1"/>
    <property type="molecule type" value="Genomic_DNA"/>
</dbReference>
<accession>A0AAE0E9Z0</accession>
<feature type="domain" description="MATH" evidence="1">
    <location>
        <begin position="188"/>
        <end position="310"/>
    </location>
</feature>
<evidence type="ECO:0000313" key="3">
    <source>
        <dbReference type="Proteomes" id="UP001281410"/>
    </source>
</evidence>
<dbReference type="InterPro" id="IPR002083">
    <property type="entry name" value="MATH/TRAF_dom"/>
</dbReference>
<dbReference type="AlphaFoldDB" id="A0AAE0E9Z0"/>
<reference evidence="2" key="1">
    <citation type="journal article" date="2023" name="Plant J.">
        <title>Genome sequences and population genomics provide insights into the demographic history, inbreeding, and mutation load of two 'living fossil' tree species of Dipteronia.</title>
        <authorList>
            <person name="Feng Y."/>
            <person name="Comes H.P."/>
            <person name="Chen J."/>
            <person name="Zhu S."/>
            <person name="Lu R."/>
            <person name="Zhang X."/>
            <person name="Li P."/>
            <person name="Qiu J."/>
            <person name="Olsen K.M."/>
            <person name="Qiu Y."/>
        </authorList>
    </citation>
    <scope>NUCLEOTIDE SEQUENCE</scope>
    <source>
        <strain evidence="2">NBL</strain>
    </source>
</reference>
<dbReference type="Proteomes" id="UP001281410">
    <property type="component" value="Unassembled WGS sequence"/>
</dbReference>
<organism evidence="2 3">
    <name type="scientific">Dipteronia sinensis</name>
    <dbReference type="NCBI Taxonomy" id="43782"/>
    <lineage>
        <taxon>Eukaryota</taxon>
        <taxon>Viridiplantae</taxon>
        <taxon>Streptophyta</taxon>
        <taxon>Embryophyta</taxon>
        <taxon>Tracheophyta</taxon>
        <taxon>Spermatophyta</taxon>
        <taxon>Magnoliopsida</taxon>
        <taxon>eudicotyledons</taxon>
        <taxon>Gunneridae</taxon>
        <taxon>Pentapetalae</taxon>
        <taxon>rosids</taxon>
        <taxon>malvids</taxon>
        <taxon>Sapindales</taxon>
        <taxon>Sapindaceae</taxon>
        <taxon>Hippocastanoideae</taxon>
        <taxon>Acereae</taxon>
        <taxon>Dipteronia</taxon>
    </lineage>
</organism>
<feature type="domain" description="MATH" evidence="1">
    <location>
        <begin position="27"/>
        <end position="168"/>
    </location>
</feature>